<evidence type="ECO:0000256" key="4">
    <source>
        <dbReference type="PROSITE-ProRule" id="PRU01161"/>
    </source>
</evidence>
<dbReference type="Gene3D" id="3.40.1090.10">
    <property type="entry name" value="Cytosolic phospholipase A2 catalytic domain"/>
    <property type="match status" value="1"/>
</dbReference>
<proteinExistence type="predicted"/>
<dbReference type="PROSITE" id="PS51257">
    <property type="entry name" value="PROKAR_LIPOPROTEIN"/>
    <property type="match status" value="1"/>
</dbReference>
<feature type="short sequence motif" description="GXGXXG" evidence="4">
    <location>
        <begin position="84"/>
        <end position="89"/>
    </location>
</feature>
<sequence>MKRFITALVPILMVSACSTTHSLENRVSMENYYDAQVVIDTEETPSEPIRVFSGEDTSLFYDAKTNQTPIRSNTDSLNVLVLSGGGANGAYGAGVLNGLYDSGQFEDYSVVTGISAGALMAPFAFVGKEMVPEMTNVMLNISDKDIIGKRHFLQTLTKDALSNGDGLQTFIANTYSSELIEGIAAQHRAGKRLLIGTTQFDSAELVVWNLGAIANSSSKNKVRLIHQILAASASIPGVFPPQFIQVEENGKSREELHVDGGLANQMFLFADHIDYQKISLAMRMTKPPQVHVIRNGLLEMPYQQTKDKGIELITRTVKDLTVQQSKGDLYQILYFSQVQGLDVRFTAMGRDFPQERASKAMFDADYMQSLYQYGYQKVIEGHVWE</sequence>
<dbReference type="RefSeq" id="WP_353499868.1">
    <property type="nucleotide sequence ID" value="NZ_CP115921.1"/>
</dbReference>
<evidence type="ECO:0000256" key="2">
    <source>
        <dbReference type="ARBA" id="ARBA00022963"/>
    </source>
</evidence>
<dbReference type="Pfam" id="PF01734">
    <property type="entry name" value="Patatin"/>
    <property type="match status" value="1"/>
</dbReference>
<evidence type="ECO:0000256" key="1">
    <source>
        <dbReference type="ARBA" id="ARBA00022801"/>
    </source>
</evidence>
<feature type="short sequence motif" description="GXSXG" evidence="4">
    <location>
        <begin position="113"/>
        <end position="117"/>
    </location>
</feature>
<dbReference type="EMBL" id="CP115921">
    <property type="protein sequence ID" value="XCD18727.1"/>
    <property type="molecule type" value="Genomic_DNA"/>
</dbReference>
<evidence type="ECO:0000256" key="3">
    <source>
        <dbReference type="ARBA" id="ARBA00023098"/>
    </source>
</evidence>
<keyword evidence="1 4" id="KW-0378">Hydrolase</keyword>
<dbReference type="GO" id="GO:0016042">
    <property type="term" value="P:lipid catabolic process"/>
    <property type="evidence" value="ECO:0007669"/>
    <property type="project" value="UniProtKB-UniRule"/>
</dbReference>
<feature type="active site" description="Proton acceptor" evidence="4">
    <location>
        <position position="259"/>
    </location>
</feature>
<dbReference type="InterPro" id="IPR002641">
    <property type="entry name" value="PNPLA_dom"/>
</dbReference>
<dbReference type="GO" id="GO:0016787">
    <property type="term" value="F:hydrolase activity"/>
    <property type="evidence" value="ECO:0007669"/>
    <property type="project" value="UniProtKB-UniRule"/>
</dbReference>
<protein>
    <submittedName>
        <fullName evidence="6">Patatin-like phospholipase family protein</fullName>
    </submittedName>
</protein>
<dbReference type="SUPFAM" id="SSF52151">
    <property type="entry name" value="FabD/lysophospholipase-like"/>
    <property type="match status" value="1"/>
</dbReference>
<dbReference type="PROSITE" id="PS51635">
    <property type="entry name" value="PNPLA"/>
    <property type="match status" value="1"/>
</dbReference>
<keyword evidence="2 4" id="KW-0442">Lipid degradation</keyword>
<dbReference type="InterPro" id="IPR016035">
    <property type="entry name" value="Acyl_Trfase/lysoPLipase"/>
</dbReference>
<keyword evidence="3 4" id="KW-0443">Lipid metabolism</keyword>
<feature type="active site" description="Nucleophile" evidence="4">
    <location>
        <position position="115"/>
    </location>
</feature>
<feature type="domain" description="PNPLA" evidence="5">
    <location>
        <begin position="80"/>
        <end position="273"/>
    </location>
</feature>
<evidence type="ECO:0000313" key="6">
    <source>
        <dbReference type="EMBL" id="XCD18727.1"/>
    </source>
</evidence>
<feature type="short sequence motif" description="DGA/G" evidence="4">
    <location>
        <begin position="259"/>
        <end position="261"/>
    </location>
</feature>
<dbReference type="PANTHER" id="PTHR14226">
    <property type="entry name" value="NEUROPATHY TARGET ESTERASE/SWISS CHEESE D.MELANOGASTER"/>
    <property type="match status" value="1"/>
</dbReference>
<gene>
    <name evidence="6" type="ORF">PG915_18430</name>
</gene>
<dbReference type="InterPro" id="IPR050301">
    <property type="entry name" value="NTE"/>
</dbReference>
<dbReference type="AlphaFoldDB" id="A0AAU8BQ24"/>
<name>A0AAU8BQ24_9VIBR</name>
<dbReference type="KEGG" id="vck:PG915_18430"/>
<organism evidence="6">
    <name type="scientific">Vibrio chaetopteri</name>
    <dbReference type="NCBI Taxonomy" id="3016528"/>
    <lineage>
        <taxon>Bacteria</taxon>
        <taxon>Pseudomonadati</taxon>
        <taxon>Pseudomonadota</taxon>
        <taxon>Gammaproteobacteria</taxon>
        <taxon>Vibrionales</taxon>
        <taxon>Vibrionaceae</taxon>
        <taxon>Vibrio</taxon>
    </lineage>
</organism>
<evidence type="ECO:0000259" key="5">
    <source>
        <dbReference type="PROSITE" id="PS51635"/>
    </source>
</evidence>
<dbReference type="PANTHER" id="PTHR14226:SF74">
    <property type="entry name" value="BLR4684 PROTEIN"/>
    <property type="match status" value="1"/>
</dbReference>
<reference evidence="6" key="1">
    <citation type="submission" date="2023-01" db="EMBL/GenBank/DDBJ databases">
        <title>Vibrio sp. CB1-14 genome sequencing.</title>
        <authorList>
            <person name="Otstavnykh N."/>
            <person name="Isaeva M."/>
            <person name="Meleshko D."/>
        </authorList>
    </citation>
    <scope>NUCLEOTIDE SEQUENCE</scope>
    <source>
        <strain evidence="6">CB1-14</strain>
    </source>
</reference>
<accession>A0AAU8BQ24</accession>